<evidence type="ECO:0000313" key="2">
    <source>
        <dbReference type="Proteomes" id="UP000649617"/>
    </source>
</evidence>
<dbReference type="AlphaFoldDB" id="A0A812IQA5"/>
<organism evidence="1 2">
    <name type="scientific">Symbiodinium pilosum</name>
    <name type="common">Dinoflagellate</name>
    <dbReference type="NCBI Taxonomy" id="2952"/>
    <lineage>
        <taxon>Eukaryota</taxon>
        <taxon>Sar</taxon>
        <taxon>Alveolata</taxon>
        <taxon>Dinophyceae</taxon>
        <taxon>Suessiales</taxon>
        <taxon>Symbiodiniaceae</taxon>
        <taxon>Symbiodinium</taxon>
    </lineage>
</organism>
<proteinExistence type="predicted"/>
<keyword evidence="2" id="KW-1185">Reference proteome</keyword>
<feature type="non-terminal residue" evidence="1">
    <location>
        <position position="1"/>
    </location>
</feature>
<protein>
    <submittedName>
        <fullName evidence="1">UVR8 protein</fullName>
    </submittedName>
</protein>
<dbReference type="EMBL" id="CAJNIZ010000743">
    <property type="protein sequence ID" value="CAE7173865.1"/>
    <property type="molecule type" value="Genomic_DNA"/>
</dbReference>
<sequence length="517" mass="56941">MTSSAFKCSTEEKGTDDARTPFFYPAFNDSHWPISAEQQEGCCPWRDPRDIWGRLNARWIGLNPLTFVNISGPRNFNCRYRIPGDTVPTNLPATETVQADVLVPTLNVSAVQLSTSVTKMTVTVDRTANAYCGIIDARYQLRTPTHNELKRWGSGLQNLQGELYIFQLIDGAEFTSRELNATVLYRVDVEDEEACEAQCLRYEECVALEYYAFGTHPQTGTNCKLINGTYNTSERLDPSMLASFIQKFKVLTRPPHTVTVSGLLFPATVYNVYCSVEDPITGNHSTWAKIASQVFSERSEGCFDCGNTAPPSIYIRGGWAGTETIGVVAGASATGRLFCHAFVQNSSFSPTVSPAAIRNGNYFGILTSTSNTIAITIADLQPGMPHIVACMAESDSGAESTQSQVDLTRREISTESTEVTISSMRITRESLLLGDEITVTTQMTNVGYLWCESFPSLNMRQLGVPDGATLQDIAPKQKVITIQEVSAVAFPELDRNTSYDVWCTGEYNDFQNDEGGQ</sequence>
<dbReference type="Proteomes" id="UP000649617">
    <property type="component" value="Unassembled WGS sequence"/>
</dbReference>
<comment type="caution">
    <text evidence="1">The sequence shown here is derived from an EMBL/GenBank/DDBJ whole genome shotgun (WGS) entry which is preliminary data.</text>
</comment>
<gene>
    <name evidence="1" type="primary">UVR8</name>
    <name evidence="1" type="ORF">SPIL2461_LOCUS819</name>
</gene>
<evidence type="ECO:0000313" key="1">
    <source>
        <dbReference type="EMBL" id="CAE7173865.1"/>
    </source>
</evidence>
<reference evidence="1" key="1">
    <citation type="submission" date="2021-02" db="EMBL/GenBank/DDBJ databases">
        <authorList>
            <person name="Dougan E. K."/>
            <person name="Rhodes N."/>
            <person name="Thang M."/>
            <person name="Chan C."/>
        </authorList>
    </citation>
    <scope>NUCLEOTIDE SEQUENCE</scope>
</reference>
<name>A0A812IQA5_SYMPI</name>
<accession>A0A812IQA5</accession>
<dbReference type="OrthoDB" id="419164at2759"/>